<feature type="compositionally biased region" description="Basic and acidic residues" evidence="1">
    <location>
        <begin position="526"/>
        <end position="543"/>
    </location>
</feature>
<dbReference type="InterPro" id="IPR000873">
    <property type="entry name" value="AMP-dep_synth/lig_dom"/>
</dbReference>
<dbReference type="EMBL" id="JBHSKP010000083">
    <property type="protein sequence ID" value="MFC5157075.1"/>
    <property type="molecule type" value="Genomic_DNA"/>
</dbReference>
<organism evidence="4 5">
    <name type="scientific">Streptomyces amakusaensis</name>
    <dbReference type="NCBI Taxonomy" id="67271"/>
    <lineage>
        <taxon>Bacteria</taxon>
        <taxon>Bacillati</taxon>
        <taxon>Actinomycetota</taxon>
        <taxon>Actinomycetes</taxon>
        <taxon>Kitasatosporales</taxon>
        <taxon>Streptomycetaceae</taxon>
        <taxon>Streptomyces</taxon>
    </lineage>
</organism>
<evidence type="ECO:0000259" key="3">
    <source>
        <dbReference type="Pfam" id="PF00668"/>
    </source>
</evidence>
<evidence type="ECO:0000313" key="4">
    <source>
        <dbReference type="EMBL" id="MFC5157075.1"/>
    </source>
</evidence>
<gene>
    <name evidence="4" type="ORF">ACFPRH_35725</name>
</gene>
<dbReference type="Pfam" id="PF00668">
    <property type="entry name" value="Condensation"/>
    <property type="match status" value="1"/>
</dbReference>
<dbReference type="InterPro" id="IPR020845">
    <property type="entry name" value="AMP-binding_CS"/>
</dbReference>
<dbReference type="InterPro" id="IPR023213">
    <property type="entry name" value="CAT-like_dom_sf"/>
</dbReference>
<dbReference type="Pfam" id="PF00501">
    <property type="entry name" value="AMP-binding"/>
    <property type="match status" value="1"/>
</dbReference>
<dbReference type="PANTHER" id="PTHR45527">
    <property type="entry name" value="NONRIBOSOMAL PEPTIDE SYNTHETASE"/>
    <property type="match status" value="1"/>
</dbReference>
<proteinExistence type="predicted"/>
<dbReference type="InterPro" id="IPR001242">
    <property type="entry name" value="Condensation_dom"/>
</dbReference>
<feature type="non-terminal residue" evidence="4">
    <location>
        <position position="543"/>
    </location>
</feature>
<dbReference type="InterPro" id="IPR010071">
    <property type="entry name" value="AA_adenyl_dom"/>
</dbReference>
<evidence type="ECO:0000313" key="5">
    <source>
        <dbReference type="Proteomes" id="UP001596160"/>
    </source>
</evidence>
<dbReference type="PANTHER" id="PTHR45527:SF1">
    <property type="entry name" value="FATTY ACID SYNTHASE"/>
    <property type="match status" value="1"/>
</dbReference>
<dbReference type="NCBIfam" id="TIGR01733">
    <property type="entry name" value="AA-adenyl-dom"/>
    <property type="match status" value="1"/>
</dbReference>
<protein>
    <submittedName>
        <fullName evidence="4">Amino acid adenylation domain-containing protein</fullName>
    </submittedName>
</protein>
<dbReference type="RefSeq" id="WP_381735694.1">
    <property type="nucleotide sequence ID" value="NZ_JBHSKP010000083.1"/>
</dbReference>
<dbReference type="SUPFAM" id="SSF52777">
    <property type="entry name" value="CoA-dependent acyltransferases"/>
    <property type="match status" value="1"/>
</dbReference>
<evidence type="ECO:0000256" key="1">
    <source>
        <dbReference type="SAM" id="MobiDB-lite"/>
    </source>
</evidence>
<comment type="caution">
    <text evidence="4">The sequence shown here is derived from an EMBL/GenBank/DDBJ whole genome shotgun (WGS) entry which is preliminary data.</text>
</comment>
<sequence>LERVRRWDLAAYAHQDLPFDRLVEELQPVRSLARHPLFQIMLSWTEEDSGTLSLTGLEVTPEPAVLSTVKFDLEIGFTPHPDHTGLTVRLGYATDLFDEVTVRGLGEALVRVLSAVAADPGTRLSALPVVSPAQREMLTVWGSGPEASEAGTVTGGFAAAVRATPDGVAVVEGDRSLSYRELDVLSDRVARRLLAAGVTVETPVPVLMQRGTALVAALLGIMKAGAAYLPLHLAHPAPRMHETTEGSMSPVLLVDPAHQDHPYTLSQPSTRNVITVTDTGLADADAGDEIVLPNVVPEQLAYVMFTSGSTGRPKGIAIPHRGVRDLALDPAWNVTPGDRVLFQAPHAFDGSVYELWTPLLTGAAIVITPPDQIIDAPTLRALTRRHGVTHVSLTAGLFRVIAETDPTAFTHLTEVTTGGDVIPPDAVRTVLDTNPGLIVRTTYGPTETTLCATHTPWHTDDTPLGTTTPLGRPMTGTRLTILDPHLQPVPPGVIGELHIAGTGLARGYTGDPALTAATFTAHPHGHPGERLYRTGDLARHEHD</sequence>
<dbReference type="Gene3D" id="3.30.559.10">
    <property type="entry name" value="Chloramphenicol acetyltransferase-like domain"/>
    <property type="match status" value="1"/>
</dbReference>
<dbReference type="PROSITE" id="PS00455">
    <property type="entry name" value="AMP_BINDING"/>
    <property type="match status" value="1"/>
</dbReference>
<dbReference type="Proteomes" id="UP001596160">
    <property type="component" value="Unassembled WGS sequence"/>
</dbReference>
<name>A0ABW0ATJ3_9ACTN</name>
<evidence type="ECO:0000259" key="2">
    <source>
        <dbReference type="Pfam" id="PF00501"/>
    </source>
</evidence>
<reference evidence="5" key="1">
    <citation type="journal article" date="2019" name="Int. J. Syst. Evol. Microbiol.">
        <title>The Global Catalogue of Microorganisms (GCM) 10K type strain sequencing project: providing services to taxonomists for standard genome sequencing and annotation.</title>
        <authorList>
            <consortium name="The Broad Institute Genomics Platform"/>
            <consortium name="The Broad Institute Genome Sequencing Center for Infectious Disease"/>
            <person name="Wu L."/>
            <person name="Ma J."/>
        </authorList>
    </citation>
    <scope>NUCLEOTIDE SEQUENCE [LARGE SCALE GENOMIC DNA]</scope>
    <source>
        <strain evidence="5">PCU 266</strain>
    </source>
</reference>
<keyword evidence="5" id="KW-1185">Reference proteome</keyword>
<accession>A0ABW0ATJ3</accession>
<dbReference type="Gene3D" id="3.30.559.30">
    <property type="entry name" value="Nonribosomal peptide synthetase, condensation domain"/>
    <property type="match status" value="1"/>
</dbReference>
<dbReference type="Gene3D" id="3.40.50.980">
    <property type="match status" value="2"/>
</dbReference>
<feature type="domain" description="Condensation" evidence="3">
    <location>
        <begin position="2"/>
        <end position="139"/>
    </location>
</feature>
<dbReference type="Gene3D" id="2.30.38.10">
    <property type="entry name" value="Luciferase, Domain 3"/>
    <property type="match status" value="1"/>
</dbReference>
<feature type="domain" description="AMP-dependent synthetase/ligase" evidence="2">
    <location>
        <begin position="157"/>
        <end position="508"/>
    </location>
</feature>
<feature type="non-terminal residue" evidence="4">
    <location>
        <position position="1"/>
    </location>
</feature>
<feature type="region of interest" description="Disordered" evidence="1">
    <location>
        <begin position="520"/>
        <end position="543"/>
    </location>
</feature>
<dbReference type="SUPFAM" id="SSF56801">
    <property type="entry name" value="Acetyl-CoA synthetase-like"/>
    <property type="match status" value="1"/>
</dbReference>